<dbReference type="Pfam" id="PF24889">
    <property type="entry name" value="CCTL2_WNK"/>
    <property type="match status" value="1"/>
</dbReference>
<dbReference type="AlphaFoldDB" id="A0A182JT76"/>
<accession>A0A182JT76</accession>
<feature type="region of interest" description="Disordered" evidence="1">
    <location>
        <begin position="219"/>
        <end position="245"/>
    </location>
</feature>
<feature type="region of interest" description="Disordered" evidence="1">
    <location>
        <begin position="154"/>
        <end position="183"/>
    </location>
</feature>
<feature type="compositionally biased region" description="Polar residues" evidence="1">
    <location>
        <begin position="219"/>
        <end position="235"/>
    </location>
</feature>
<dbReference type="Proteomes" id="UP000075881">
    <property type="component" value="Unassembled WGS sequence"/>
</dbReference>
<name>A0A182JT76_9DIPT</name>
<protein>
    <recommendedName>
        <fullName evidence="2">Serine/threonine-protein kinase WNK CCTL2 domain-containing protein</fullName>
    </recommendedName>
</protein>
<feature type="compositionally biased region" description="Polar residues" evidence="1">
    <location>
        <begin position="154"/>
        <end position="165"/>
    </location>
</feature>
<feature type="domain" description="Serine/threonine-protein kinase WNK CCTL2" evidence="2">
    <location>
        <begin position="13"/>
        <end position="86"/>
    </location>
</feature>
<evidence type="ECO:0000256" key="1">
    <source>
        <dbReference type="SAM" id="MobiDB-lite"/>
    </source>
</evidence>
<dbReference type="VEuPathDB" id="VectorBase:ACHR001708"/>
<reference evidence="4" key="1">
    <citation type="submission" date="2013-03" db="EMBL/GenBank/DDBJ databases">
        <title>The Genome Sequence of Anopheles christyi ACHKN1017.</title>
        <authorList>
            <consortium name="The Broad Institute Genomics Platform"/>
            <person name="Neafsey D.E."/>
            <person name="Besansky N."/>
            <person name="Walker B."/>
            <person name="Young S.K."/>
            <person name="Zeng Q."/>
            <person name="Gargeya S."/>
            <person name="Fitzgerald M."/>
            <person name="Haas B."/>
            <person name="Abouelleil A."/>
            <person name="Allen A.W."/>
            <person name="Alvarado L."/>
            <person name="Arachchi H.M."/>
            <person name="Berlin A.M."/>
            <person name="Chapman S.B."/>
            <person name="Gainer-Dewar J."/>
            <person name="Goldberg J."/>
            <person name="Griggs A."/>
            <person name="Gujja S."/>
            <person name="Hansen M."/>
            <person name="Howarth C."/>
            <person name="Imamovic A."/>
            <person name="Ireland A."/>
            <person name="Larimer J."/>
            <person name="McCowan C."/>
            <person name="Murphy C."/>
            <person name="Pearson M."/>
            <person name="Poon T.W."/>
            <person name="Priest M."/>
            <person name="Roberts A."/>
            <person name="Saif S."/>
            <person name="Shea T."/>
            <person name="Sisk P."/>
            <person name="Sykes S."/>
            <person name="Wortman J."/>
            <person name="Nusbaum C."/>
            <person name="Birren B."/>
        </authorList>
    </citation>
    <scope>NUCLEOTIDE SEQUENCE [LARGE SCALE GENOMIC DNA]</scope>
    <source>
        <strain evidence="4">ACHKN1017</strain>
    </source>
</reference>
<evidence type="ECO:0000313" key="4">
    <source>
        <dbReference type="Proteomes" id="UP000075881"/>
    </source>
</evidence>
<keyword evidence="4" id="KW-1185">Reference proteome</keyword>
<sequence>MKKRRNHRSTERNPKLHVLGYENNIIECEMENRPKTIKFKFDPNNVNPVEVAQDLVKQDLLSDSQTTIFIEMVRDIQRQLKENPNQLPIASQCCRRSMEKRDETSTTAANFTHIFDPTIIDRQALATGLSSTTTSSTSSSPLSQHQVISSLISSQTNDVGNSTENSEVKEENNTDKAPTSVIQDEEVIKSATDLRNDNQQATITNVCTVTDEIVNDNNSSCDENSRKASTVSTDYTSHENTPENTITSASNLNILNPTSSFGEQDTVNTMPIISDEYQLTTQLVKKEEYFAAQVLDTNTIMANQNECSQESISTSVPLHITTASDPVDGALLSTAINNFTVMESSSQNMYQQMESNINNAEGCNKNKIVHGVEDMEMLPTDETKAESPPNEPNKTPMATPHLKELELAGDEQQTSSLLTVVDSGTGIASVTEIDTKSVEEIENTLTDPLQQQMSSLNNQQQHSLLEYASPSTPIQHPLTMESADKLVSNHYNEGLQNQQDIFVQQQLPDMANHQTQQSFTVLSISDISEATAVQQQQQQLQQQMQYQIQQQQLQQLSFQQQQLQQQQHQLLLQQQQLIQQNQQIKPTEQVGLISGQVSADPASREPMSNSNRMPETLEQLKIGLENITHVHVNTNKSSGSTGLSSQASATALSAMVSPHPVPYPLPTETGLSQQLQQQQHPQVMFYQSQDFVISDSNASAFEEANDPATNTVVPSKAQEYIVEGTTYAAVVAGEFVSQSAQHIITMQDQSSTVESLEQSQQYASRRLQLQLSQLIVGAESPKATEQQTLTPQINSVVTSPSVEPSSALKMPNDAKPLIRKVSRFQVQTVQESPLSVELQSQTTAAQHNPVSAAMSVDIQTNAAFSSPTDEKSCQTFPTQYQQQTAMIICEVPTTNELEAKLNLVLPKTPNVETTSSNFSNICAQGSAQQASNTTPLQLSQDASCSNVVPLQEQMAQQQLPIHQL</sequence>
<reference evidence="3" key="2">
    <citation type="submission" date="2020-05" db="UniProtKB">
        <authorList>
            <consortium name="EnsemblMetazoa"/>
        </authorList>
    </citation>
    <scope>IDENTIFICATION</scope>
    <source>
        <strain evidence="3">ACHKN1017</strain>
    </source>
</reference>
<dbReference type="Gene3D" id="3.10.20.90">
    <property type="entry name" value="Phosphatidylinositol 3-kinase Catalytic Subunit, Chain A, domain 1"/>
    <property type="match status" value="1"/>
</dbReference>
<evidence type="ECO:0000313" key="3">
    <source>
        <dbReference type="EnsemblMetazoa" id="ACHR001708-PA"/>
    </source>
</evidence>
<dbReference type="STRING" id="43041.A0A182JT76"/>
<evidence type="ECO:0000259" key="2">
    <source>
        <dbReference type="Pfam" id="PF24889"/>
    </source>
</evidence>
<dbReference type="InterPro" id="IPR056865">
    <property type="entry name" value="CCTL2_WNK"/>
</dbReference>
<proteinExistence type="predicted"/>
<organism evidence="3 4">
    <name type="scientific">Anopheles christyi</name>
    <dbReference type="NCBI Taxonomy" id="43041"/>
    <lineage>
        <taxon>Eukaryota</taxon>
        <taxon>Metazoa</taxon>
        <taxon>Ecdysozoa</taxon>
        <taxon>Arthropoda</taxon>
        <taxon>Hexapoda</taxon>
        <taxon>Insecta</taxon>
        <taxon>Pterygota</taxon>
        <taxon>Neoptera</taxon>
        <taxon>Endopterygota</taxon>
        <taxon>Diptera</taxon>
        <taxon>Nematocera</taxon>
        <taxon>Culicoidea</taxon>
        <taxon>Culicidae</taxon>
        <taxon>Anophelinae</taxon>
        <taxon>Anopheles</taxon>
    </lineage>
</organism>
<dbReference type="EnsemblMetazoa" id="ACHR001708-RA">
    <property type="protein sequence ID" value="ACHR001708-PA"/>
    <property type="gene ID" value="ACHR001708"/>
</dbReference>